<dbReference type="EMBL" id="BAABBQ010000001">
    <property type="protein sequence ID" value="GAA4024358.1"/>
    <property type="molecule type" value="Genomic_DNA"/>
</dbReference>
<keyword evidence="3" id="KW-1185">Reference proteome</keyword>
<dbReference type="SUPFAM" id="SSF47473">
    <property type="entry name" value="EF-hand"/>
    <property type="match status" value="1"/>
</dbReference>
<proteinExistence type="predicted"/>
<evidence type="ECO:0000259" key="1">
    <source>
        <dbReference type="Pfam" id="PF13202"/>
    </source>
</evidence>
<accession>A0ABP7TDC3</accession>
<evidence type="ECO:0000313" key="2">
    <source>
        <dbReference type="EMBL" id="GAA4024358.1"/>
    </source>
</evidence>
<name>A0ABP7TDC3_9SPHN</name>
<gene>
    <name evidence="2" type="ORF">GCM10022280_26530</name>
</gene>
<reference evidence="3" key="1">
    <citation type="journal article" date="2019" name="Int. J. Syst. Evol. Microbiol.">
        <title>The Global Catalogue of Microorganisms (GCM) 10K type strain sequencing project: providing services to taxonomists for standard genome sequencing and annotation.</title>
        <authorList>
            <consortium name="The Broad Institute Genomics Platform"/>
            <consortium name="The Broad Institute Genome Sequencing Center for Infectious Disease"/>
            <person name="Wu L."/>
            <person name="Ma J."/>
        </authorList>
    </citation>
    <scope>NUCLEOTIDE SEQUENCE [LARGE SCALE GENOMIC DNA]</scope>
    <source>
        <strain evidence="3">JCM 17563</strain>
    </source>
</reference>
<protein>
    <recommendedName>
        <fullName evidence="1">EF-hand domain-containing protein</fullName>
    </recommendedName>
</protein>
<dbReference type="RefSeq" id="WP_344707874.1">
    <property type="nucleotide sequence ID" value="NZ_BAABBQ010000001.1"/>
</dbReference>
<dbReference type="Proteomes" id="UP001500235">
    <property type="component" value="Unassembled WGS sequence"/>
</dbReference>
<dbReference type="InterPro" id="IPR011992">
    <property type="entry name" value="EF-hand-dom_pair"/>
</dbReference>
<comment type="caution">
    <text evidence="2">The sequence shown here is derived from an EMBL/GenBank/DDBJ whole genome shotgun (WGS) entry which is preliminary data.</text>
</comment>
<dbReference type="InterPro" id="IPR018247">
    <property type="entry name" value="EF_Hand_1_Ca_BS"/>
</dbReference>
<sequence>MFALLMSAALQVAAAEATPVNPRATDLFDRDPVLAAWAIRRFDQNGDGWLTTFEAQPALAALKALADTDRDGRVSVAEFQAVKARLPTLASSQR</sequence>
<dbReference type="Pfam" id="PF13202">
    <property type="entry name" value="EF-hand_5"/>
    <property type="match status" value="1"/>
</dbReference>
<dbReference type="PROSITE" id="PS00018">
    <property type="entry name" value="EF_HAND_1"/>
    <property type="match status" value="1"/>
</dbReference>
<feature type="domain" description="EF-hand" evidence="1">
    <location>
        <begin position="66"/>
        <end position="82"/>
    </location>
</feature>
<dbReference type="InterPro" id="IPR002048">
    <property type="entry name" value="EF_hand_dom"/>
</dbReference>
<evidence type="ECO:0000313" key="3">
    <source>
        <dbReference type="Proteomes" id="UP001500235"/>
    </source>
</evidence>
<dbReference type="Gene3D" id="1.10.238.10">
    <property type="entry name" value="EF-hand"/>
    <property type="match status" value="1"/>
</dbReference>
<organism evidence="2 3">
    <name type="scientific">Sphingomonas swuensis</name>
    <dbReference type="NCBI Taxonomy" id="977800"/>
    <lineage>
        <taxon>Bacteria</taxon>
        <taxon>Pseudomonadati</taxon>
        <taxon>Pseudomonadota</taxon>
        <taxon>Alphaproteobacteria</taxon>
        <taxon>Sphingomonadales</taxon>
        <taxon>Sphingomonadaceae</taxon>
        <taxon>Sphingomonas</taxon>
    </lineage>
</organism>